<keyword evidence="10" id="KW-1185">Reference proteome</keyword>
<feature type="region of interest" description="Disordered" evidence="7">
    <location>
        <begin position="628"/>
        <end position="655"/>
    </location>
</feature>
<keyword evidence="6 8" id="KW-0472">Membrane</keyword>
<dbReference type="SUPFAM" id="SSF103473">
    <property type="entry name" value="MFS general substrate transporter"/>
    <property type="match status" value="1"/>
</dbReference>
<reference evidence="9" key="1">
    <citation type="submission" date="2022-05" db="EMBL/GenBank/DDBJ databases">
        <title>The Musa troglodytarum L. genome provides insights into the mechanism of non-climacteric behaviour and enrichment of carotenoids.</title>
        <authorList>
            <person name="Wang J."/>
        </authorList>
    </citation>
    <scope>NUCLEOTIDE SEQUENCE</scope>
    <source>
        <tissue evidence="9">Leaf</tissue>
    </source>
</reference>
<keyword evidence="4 8" id="KW-0812">Transmembrane</keyword>
<gene>
    <name evidence="9" type="ORF">MUK42_11253</name>
</gene>
<dbReference type="PANTHER" id="PTHR10332:SF10">
    <property type="entry name" value="EQUILIBRATIVE NUCLEOSIDE TRANSPORTER 4"/>
    <property type="match status" value="1"/>
</dbReference>
<feature type="transmembrane region" description="Helical" evidence="8">
    <location>
        <begin position="364"/>
        <end position="386"/>
    </location>
</feature>
<comment type="subcellular location">
    <subcellularLocation>
        <location evidence="1">Membrane</location>
        <topology evidence="1">Multi-pass membrane protein</topology>
    </subcellularLocation>
</comment>
<dbReference type="AlphaFoldDB" id="A0A9E7GJX9"/>
<dbReference type="Pfam" id="PF01733">
    <property type="entry name" value="Nucleoside_tran"/>
    <property type="match status" value="1"/>
</dbReference>
<feature type="transmembrane region" description="Helical" evidence="8">
    <location>
        <begin position="207"/>
        <end position="226"/>
    </location>
</feature>
<dbReference type="EMBL" id="CP097509">
    <property type="protein sequence ID" value="URE16195.1"/>
    <property type="molecule type" value="Genomic_DNA"/>
</dbReference>
<evidence type="ECO:0000256" key="1">
    <source>
        <dbReference type="ARBA" id="ARBA00004141"/>
    </source>
</evidence>
<dbReference type="NCBIfam" id="TIGR00939">
    <property type="entry name" value="2a57"/>
    <property type="match status" value="1"/>
</dbReference>
<evidence type="ECO:0000256" key="7">
    <source>
        <dbReference type="SAM" id="MobiDB-lite"/>
    </source>
</evidence>
<dbReference type="GO" id="GO:0005886">
    <property type="term" value="C:plasma membrane"/>
    <property type="evidence" value="ECO:0007669"/>
    <property type="project" value="TreeGrafter"/>
</dbReference>
<protein>
    <submittedName>
        <fullName evidence="9">Nucleoside transporter</fullName>
    </submittedName>
</protein>
<feature type="transmembrane region" description="Helical" evidence="8">
    <location>
        <begin position="332"/>
        <end position="352"/>
    </location>
</feature>
<feature type="compositionally biased region" description="Polar residues" evidence="7">
    <location>
        <begin position="632"/>
        <end position="642"/>
    </location>
</feature>
<sequence>MGGGGEDERTGLLVSAAGDEESPPKAVAAAPKDVFHVAYAVYFTLGAGFLLPWNAFITAVDYFSYLYPDAPVDRVFSVSYMLTCLLFLLVIVGWAHLSSAPLRINTGLALFVVSLLIVPVMDAAYIRGVRGLYASYDVTVGAVVLSGIADALVQGGVIGSAGELPERYMQAVVAGTAASGVLVSALRVITKAIYPQDDHGLRKSANLYFIVSIVVMAICIVCYNMADRLPVVQHYKDIKVQALKEERNEKGPKSGSAWRSTLWHIVGRIKWSGFGISLIYIVTLSIFPGYITEDVHSEVLKDWYPIILIAGYNVFDLVGKSLTAVYLLENDIVAVACCVGRLLFYPLFLGCLHGPKFFRTEIPVTILTCLLGLTNGYLTSVLMILAPKSVPIQHSETAGIVIVLFLVIGLAAGSIVSWFWVAGYDQISARNKGIAVYPFRLPSPSEVAHPAPVSSVWRMETAYFSSLSIFPTAAAAASASASGKNVRPLCVVRPGRRGFVAGAGSSNGAKSGGGCAGVPNSNYVVPLDKATSCLARPLNEILRDLNKRVPDKIIDTADNTIPWYHTNRMLSFYAPGWCGEVRNVRFSNDGTVTVVYRVTIRGSDGENIMLLNDQRVSRMELNYDKSDRWDSRNQSLSSQASAVGTHHHESTHAGIQKPVPKLLQQAPTTMKARTLGFNSLPAHRESTGTVSVNDGQLDDPVAAAEELAFCKACARFGFGLHLYHED</sequence>
<feature type="transmembrane region" description="Helical" evidence="8">
    <location>
        <begin position="271"/>
        <end position="291"/>
    </location>
</feature>
<feature type="transmembrane region" description="Helical" evidence="8">
    <location>
        <begin position="39"/>
        <end position="63"/>
    </location>
</feature>
<dbReference type="PANTHER" id="PTHR10332">
    <property type="entry name" value="EQUILIBRATIVE NUCLEOSIDE TRANSPORTER"/>
    <property type="match status" value="1"/>
</dbReference>
<evidence type="ECO:0000256" key="5">
    <source>
        <dbReference type="ARBA" id="ARBA00022989"/>
    </source>
</evidence>
<proteinExistence type="inferred from homology"/>
<feature type="transmembrane region" description="Helical" evidence="8">
    <location>
        <begin position="138"/>
        <end position="162"/>
    </location>
</feature>
<evidence type="ECO:0000256" key="2">
    <source>
        <dbReference type="ARBA" id="ARBA00007965"/>
    </source>
</evidence>
<evidence type="ECO:0000256" key="3">
    <source>
        <dbReference type="ARBA" id="ARBA00022448"/>
    </source>
</evidence>
<dbReference type="GO" id="GO:0005337">
    <property type="term" value="F:nucleoside transmembrane transporter activity"/>
    <property type="evidence" value="ECO:0007669"/>
    <property type="project" value="InterPro"/>
</dbReference>
<feature type="transmembrane region" description="Helical" evidence="8">
    <location>
        <begin position="107"/>
        <end position="126"/>
    </location>
</feature>
<feature type="transmembrane region" description="Helical" evidence="8">
    <location>
        <begin position="303"/>
        <end position="326"/>
    </location>
</feature>
<evidence type="ECO:0000256" key="6">
    <source>
        <dbReference type="ARBA" id="ARBA00023136"/>
    </source>
</evidence>
<evidence type="ECO:0000313" key="9">
    <source>
        <dbReference type="EMBL" id="URE16195.1"/>
    </source>
</evidence>
<feature type="transmembrane region" description="Helical" evidence="8">
    <location>
        <begin position="75"/>
        <end position="95"/>
    </location>
</feature>
<dbReference type="InterPro" id="IPR036259">
    <property type="entry name" value="MFS_trans_sf"/>
</dbReference>
<evidence type="ECO:0000313" key="10">
    <source>
        <dbReference type="Proteomes" id="UP001055439"/>
    </source>
</evidence>
<accession>A0A9E7GJX9</accession>
<name>A0A9E7GJX9_9LILI</name>
<evidence type="ECO:0000256" key="4">
    <source>
        <dbReference type="ARBA" id="ARBA00022692"/>
    </source>
</evidence>
<feature type="transmembrane region" description="Helical" evidence="8">
    <location>
        <begin position="168"/>
        <end position="186"/>
    </location>
</feature>
<dbReference type="OrthoDB" id="1856718at2759"/>
<evidence type="ECO:0000256" key="8">
    <source>
        <dbReference type="SAM" id="Phobius"/>
    </source>
</evidence>
<dbReference type="InterPro" id="IPR034764">
    <property type="entry name" value="ENT1/ENT2"/>
</dbReference>
<comment type="similarity">
    <text evidence="2">Belongs to the SLC29A/ENT transporter (TC 2.A.57) family.</text>
</comment>
<dbReference type="InterPro" id="IPR002259">
    <property type="entry name" value="Eqnu_transpt"/>
</dbReference>
<keyword evidence="3" id="KW-0813">Transport</keyword>
<dbReference type="Proteomes" id="UP001055439">
    <property type="component" value="Chromosome 7"/>
</dbReference>
<feature type="transmembrane region" description="Helical" evidence="8">
    <location>
        <begin position="398"/>
        <end position="422"/>
    </location>
</feature>
<keyword evidence="5 8" id="KW-1133">Transmembrane helix</keyword>
<organism evidence="9 10">
    <name type="scientific">Musa troglodytarum</name>
    <name type="common">fe'i banana</name>
    <dbReference type="NCBI Taxonomy" id="320322"/>
    <lineage>
        <taxon>Eukaryota</taxon>
        <taxon>Viridiplantae</taxon>
        <taxon>Streptophyta</taxon>
        <taxon>Embryophyta</taxon>
        <taxon>Tracheophyta</taxon>
        <taxon>Spermatophyta</taxon>
        <taxon>Magnoliopsida</taxon>
        <taxon>Liliopsida</taxon>
        <taxon>Zingiberales</taxon>
        <taxon>Musaceae</taxon>
        <taxon>Musa</taxon>
    </lineage>
</organism>